<dbReference type="Pfam" id="PF21467">
    <property type="entry name" value="BetaGal_gal-bd"/>
    <property type="match status" value="1"/>
</dbReference>
<protein>
    <recommendedName>
        <fullName evidence="5">Beta-galactosidase</fullName>
        <ecNumber evidence="5">3.2.1.23</ecNumber>
    </recommendedName>
</protein>
<dbReference type="SUPFAM" id="SSF51445">
    <property type="entry name" value="(Trans)glycosidases"/>
    <property type="match status" value="1"/>
</dbReference>
<dbReference type="InterPro" id="IPR048913">
    <property type="entry name" value="BetaGal_gal-bd"/>
</dbReference>
<feature type="domain" description="Beta-galactosidase 1-like first all-beta" evidence="8">
    <location>
        <begin position="409"/>
        <end position="519"/>
    </location>
</feature>
<dbReference type="InterPro" id="IPR001944">
    <property type="entry name" value="Glycoside_Hdrlase_35"/>
</dbReference>
<feature type="active site" description="Nucleophile" evidence="4">
    <location>
        <position position="271"/>
    </location>
</feature>
<dbReference type="Pfam" id="PF21317">
    <property type="entry name" value="BetaGal_ABD_1"/>
    <property type="match status" value="1"/>
</dbReference>
<evidence type="ECO:0000259" key="7">
    <source>
        <dbReference type="Pfam" id="PF01301"/>
    </source>
</evidence>
<feature type="domain" description="Glycoside hydrolase 35 catalytic" evidence="7">
    <location>
        <begin position="47"/>
        <end position="363"/>
    </location>
</feature>
<feature type="active site" description="Proton donor" evidence="4">
    <location>
        <position position="195"/>
    </location>
</feature>
<dbReference type="SUPFAM" id="SSF49785">
    <property type="entry name" value="Galactose-binding domain-like"/>
    <property type="match status" value="1"/>
</dbReference>
<gene>
    <name evidence="10" type="ORF">SAMN05216215_1017135</name>
</gene>
<dbReference type="AlphaFoldDB" id="A0A1H3FT75"/>
<comment type="catalytic activity">
    <reaction evidence="5">
        <text>Hydrolysis of terminal non-reducing beta-D-galactose residues in beta-D-galactosides.</text>
        <dbReference type="EC" id="3.2.1.23"/>
    </reaction>
</comment>
<dbReference type="Gene3D" id="2.60.120.260">
    <property type="entry name" value="Galactose-binding domain-like"/>
    <property type="match status" value="2"/>
</dbReference>
<keyword evidence="11" id="KW-1185">Reference proteome</keyword>
<evidence type="ECO:0000259" key="9">
    <source>
        <dbReference type="Pfam" id="PF21467"/>
    </source>
</evidence>
<name>A0A1H3FT75_9PSEU</name>
<evidence type="ECO:0000256" key="6">
    <source>
        <dbReference type="RuleBase" id="RU003679"/>
    </source>
</evidence>
<evidence type="ECO:0000256" key="2">
    <source>
        <dbReference type="ARBA" id="ARBA00022801"/>
    </source>
</evidence>
<evidence type="ECO:0000259" key="8">
    <source>
        <dbReference type="Pfam" id="PF21317"/>
    </source>
</evidence>
<dbReference type="Gene3D" id="3.20.20.80">
    <property type="entry name" value="Glycosidases"/>
    <property type="match status" value="1"/>
</dbReference>
<dbReference type="InterPro" id="IPR008979">
    <property type="entry name" value="Galactose-bd-like_sf"/>
</dbReference>
<dbReference type="Pfam" id="PF01301">
    <property type="entry name" value="Glyco_hydro_35"/>
    <property type="match status" value="1"/>
</dbReference>
<keyword evidence="2 5" id="KW-0378">Hydrolase</keyword>
<keyword evidence="3 5" id="KW-0326">Glycosidase</keyword>
<evidence type="ECO:0000313" key="11">
    <source>
        <dbReference type="Proteomes" id="UP000199529"/>
    </source>
</evidence>
<evidence type="ECO:0000256" key="3">
    <source>
        <dbReference type="ARBA" id="ARBA00023295"/>
    </source>
</evidence>
<dbReference type="STRING" id="418495.SAMN05216215_1017135"/>
<dbReference type="PRINTS" id="PR00742">
    <property type="entry name" value="GLHYDRLASE35"/>
</dbReference>
<dbReference type="InterPro" id="IPR017853">
    <property type="entry name" value="GH"/>
</dbReference>
<organism evidence="10 11">
    <name type="scientific">Saccharopolyspora shandongensis</name>
    <dbReference type="NCBI Taxonomy" id="418495"/>
    <lineage>
        <taxon>Bacteria</taxon>
        <taxon>Bacillati</taxon>
        <taxon>Actinomycetota</taxon>
        <taxon>Actinomycetes</taxon>
        <taxon>Pseudonocardiales</taxon>
        <taxon>Pseudonocardiaceae</taxon>
        <taxon>Saccharopolyspora</taxon>
    </lineage>
</organism>
<reference evidence="11" key="1">
    <citation type="submission" date="2016-10" db="EMBL/GenBank/DDBJ databases">
        <authorList>
            <person name="Varghese N."/>
            <person name="Submissions S."/>
        </authorList>
    </citation>
    <scope>NUCLEOTIDE SEQUENCE [LARGE SCALE GENOMIC DNA]</scope>
    <source>
        <strain evidence="11">CGMCC 4.3530</strain>
    </source>
</reference>
<dbReference type="InterPro" id="IPR019801">
    <property type="entry name" value="Glyco_hydro_35_CS"/>
</dbReference>
<feature type="domain" description="Beta-galactosidase galactose-binding" evidence="9">
    <location>
        <begin position="537"/>
        <end position="595"/>
    </location>
</feature>
<dbReference type="EMBL" id="FNOK01000017">
    <property type="protein sequence ID" value="SDX93588.1"/>
    <property type="molecule type" value="Genomic_DNA"/>
</dbReference>
<dbReference type="EC" id="3.2.1.23" evidence="5"/>
<dbReference type="Proteomes" id="UP000199529">
    <property type="component" value="Unassembled WGS sequence"/>
</dbReference>
<dbReference type="InterPro" id="IPR031330">
    <property type="entry name" value="Gly_Hdrlase_35_cat"/>
</dbReference>
<dbReference type="InterPro" id="IPR026283">
    <property type="entry name" value="B-gal_1-like"/>
</dbReference>
<evidence type="ECO:0000256" key="5">
    <source>
        <dbReference type="RuleBase" id="RU000675"/>
    </source>
</evidence>
<dbReference type="InterPro" id="IPR048912">
    <property type="entry name" value="BetaGal1-like_ABD1"/>
</dbReference>
<dbReference type="PROSITE" id="PS01182">
    <property type="entry name" value="GLYCOSYL_HYDROL_F35"/>
    <property type="match status" value="1"/>
</dbReference>
<dbReference type="GO" id="GO:0005975">
    <property type="term" value="P:carbohydrate metabolic process"/>
    <property type="evidence" value="ECO:0007669"/>
    <property type="project" value="InterPro"/>
</dbReference>
<comment type="similarity">
    <text evidence="1 6">Belongs to the glycosyl hydrolase 35 family.</text>
</comment>
<dbReference type="PROSITE" id="PS51318">
    <property type="entry name" value="TAT"/>
    <property type="match status" value="1"/>
</dbReference>
<evidence type="ECO:0000256" key="1">
    <source>
        <dbReference type="ARBA" id="ARBA00009809"/>
    </source>
</evidence>
<sequence>MGSVNRRGFLGSIALGGVVLGSGMVVGTNRVVAQARQRSGLTVRGDEFLLDGEPFQIIAGEMHYFRTHPDHWRDRLARMRALGLNTVDTYVAWNFHEPRRGAVDFTGWRDLVRFVETAAEVGLKVAIRPGPYICAEWDFGGLPAWLLADPDLPLRCDEPAYRDLVDEWFGELLPRLAPLQATRGGPVIAFQVENEYGSYGNDQAHLDHLRNTMRGNGIDSLLFCSNGPSEWMLRGGNLPDVLATVNFDGDPTEPFAALRRYQPKGPLWCTEFWDGWFDQWGKPHHTTDPVKTAADVEKMLAAGASVSLYMAVGSTNFGWWAGANFDDENGTYQSTITSYDYDAPIGEAGELTAKFHRIREVIARHAQVPDEPLPALPPRLPAQRVRPNAAVGLLESLDALSKPIHRPAPVHMEALGQPYGLIHYRTRVQGPRETAGLRVRGLADRALVFADGELLGMLDRNDPKGSVEVPVPRESVQLDLLVDTGGRINYGHRLNDPKGITDRVLHGSQALFGWEIRPLPLDDLSGLRFRPGAASGPAFHRAVLRIGEPADGFLALPGWEKGMVWLNGFLLGRYWSIGPQRTLYAPSPLWRAGENELVVLELHRPGDSIELRSEPDLG</sequence>
<proteinExistence type="inferred from homology"/>
<evidence type="ECO:0000256" key="4">
    <source>
        <dbReference type="PIRSR" id="PIRSR006336-1"/>
    </source>
</evidence>
<dbReference type="GO" id="GO:0004565">
    <property type="term" value="F:beta-galactosidase activity"/>
    <property type="evidence" value="ECO:0007669"/>
    <property type="project" value="UniProtKB-EC"/>
</dbReference>
<dbReference type="PANTHER" id="PTHR23421">
    <property type="entry name" value="BETA-GALACTOSIDASE RELATED"/>
    <property type="match status" value="1"/>
</dbReference>
<evidence type="ECO:0000313" key="10">
    <source>
        <dbReference type="EMBL" id="SDX93588.1"/>
    </source>
</evidence>
<dbReference type="PIRSF" id="PIRSF006336">
    <property type="entry name" value="B-gal"/>
    <property type="match status" value="1"/>
</dbReference>
<accession>A0A1H3FT75</accession>
<dbReference type="FunFam" id="3.20.20.80:FF:000115">
    <property type="entry name" value="Beta-galactosidase"/>
    <property type="match status" value="1"/>
</dbReference>
<dbReference type="RefSeq" id="WP_177226565.1">
    <property type="nucleotide sequence ID" value="NZ_FNOK01000017.1"/>
</dbReference>
<dbReference type="InterPro" id="IPR006311">
    <property type="entry name" value="TAT_signal"/>
</dbReference>